<keyword evidence="3" id="KW-1185">Reference proteome</keyword>
<sequence>MPNVLEQSRPRHSPICNQLLLKYRPDLAWWVNMLIENACNPAPNNRYSVSTKFSQDLSMSNPLFKLPQQQSLLKRNPLVFWQSVSAILLLLSLVHWVGD</sequence>
<keyword evidence="1" id="KW-0472">Membrane</keyword>
<name>A0A2V1GY93_9GAMM</name>
<evidence type="ECO:0000256" key="1">
    <source>
        <dbReference type="SAM" id="Phobius"/>
    </source>
</evidence>
<dbReference type="AlphaFoldDB" id="A0A2V1GY93"/>
<dbReference type="Proteomes" id="UP000244906">
    <property type="component" value="Unassembled WGS sequence"/>
</dbReference>
<organism evidence="2 3">
    <name type="scientific">Pelagibaculum spongiae</name>
    <dbReference type="NCBI Taxonomy" id="2080658"/>
    <lineage>
        <taxon>Bacteria</taxon>
        <taxon>Pseudomonadati</taxon>
        <taxon>Pseudomonadota</taxon>
        <taxon>Gammaproteobacteria</taxon>
        <taxon>Oceanospirillales</taxon>
        <taxon>Pelagibaculum</taxon>
    </lineage>
</organism>
<keyword evidence="1" id="KW-0812">Transmembrane</keyword>
<reference evidence="2 3" key="1">
    <citation type="submission" date="2018-04" db="EMBL/GenBank/DDBJ databases">
        <title>Thalassorhabdus spongiae gen. nov., sp. nov., isolated from a marine sponge in South-West Iceland.</title>
        <authorList>
            <person name="Knobloch S."/>
            <person name="Daussin A."/>
            <person name="Johannsson R."/>
            <person name="Marteinsson V.T."/>
        </authorList>
    </citation>
    <scope>NUCLEOTIDE SEQUENCE [LARGE SCALE GENOMIC DNA]</scope>
    <source>
        <strain evidence="2 3">Hp12</strain>
    </source>
</reference>
<dbReference type="EMBL" id="QDDL01000007">
    <property type="protein sequence ID" value="PVZ66733.1"/>
    <property type="molecule type" value="Genomic_DNA"/>
</dbReference>
<proteinExistence type="predicted"/>
<evidence type="ECO:0000313" key="2">
    <source>
        <dbReference type="EMBL" id="PVZ66733.1"/>
    </source>
</evidence>
<gene>
    <name evidence="2" type="ORF">DC094_15815</name>
</gene>
<evidence type="ECO:0000313" key="3">
    <source>
        <dbReference type="Proteomes" id="UP000244906"/>
    </source>
</evidence>
<feature type="transmembrane region" description="Helical" evidence="1">
    <location>
        <begin position="78"/>
        <end position="98"/>
    </location>
</feature>
<comment type="caution">
    <text evidence="2">The sequence shown here is derived from an EMBL/GenBank/DDBJ whole genome shotgun (WGS) entry which is preliminary data.</text>
</comment>
<keyword evidence="1" id="KW-1133">Transmembrane helix</keyword>
<protein>
    <submittedName>
        <fullName evidence="2">Uncharacterized protein</fullName>
    </submittedName>
</protein>
<accession>A0A2V1GY93</accession>